<proteinExistence type="predicted"/>
<keyword evidence="1" id="KW-0472">Membrane</keyword>
<dbReference type="Proteomes" id="UP000594121">
    <property type="component" value="Chromosome"/>
</dbReference>
<accession>A0A7L9FFH0</accession>
<evidence type="ECO:0000313" key="2">
    <source>
        <dbReference type="EMBL" id="QOJ78558.1"/>
    </source>
</evidence>
<keyword evidence="3" id="KW-1185">Reference proteome</keyword>
<dbReference type="AlphaFoldDB" id="A0A7L9FFH0"/>
<dbReference type="RefSeq" id="WP_192818530.1">
    <property type="nucleotide sequence ID" value="NZ_CP062310.1"/>
</dbReference>
<dbReference type="InParanoid" id="A0A7L9FFH0"/>
<dbReference type="GeneID" id="59149694"/>
<feature type="transmembrane region" description="Helical" evidence="1">
    <location>
        <begin position="112"/>
        <end position="127"/>
    </location>
</feature>
<dbReference type="KEGG" id="thel:IG193_07320"/>
<name>A0A7L9FFH0_9CREN</name>
<dbReference type="EMBL" id="CP062310">
    <property type="protein sequence ID" value="QOJ78558.1"/>
    <property type="molecule type" value="Genomic_DNA"/>
</dbReference>
<feature type="transmembrane region" description="Helical" evidence="1">
    <location>
        <begin position="56"/>
        <end position="83"/>
    </location>
</feature>
<gene>
    <name evidence="2" type="ORF">IG193_07320</name>
</gene>
<keyword evidence="1" id="KW-1133">Transmembrane helix</keyword>
<keyword evidence="1" id="KW-0812">Transmembrane</keyword>
<evidence type="ECO:0000313" key="3">
    <source>
        <dbReference type="Proteomes" id="UP000594121"/>
    </source>
</evidence>
<protein>
    <submittedName>
        <fullName evidence="2">Uncharacterized protein</fullName>
    </submittedName>
</protein>
<evidence type="ECO:0000256" key="1">
    <source>
        <dbReference type="SAM" id="Phobius"/>
    </source>
</evidence>
<organism evidence="2 3">
    <name type="scientific">Infirmifilum lucidum</name>
    <dbReference type="NCBI Taxonomy" id="2776706"/>
    <lineage>
        <taxon>Archaea</taxon>
        <taxon>Thermoproteota</taxon>
        <taxon>Thermoprotei</taxon>
        <taxon>Thermofilales</taxon>
        <taxon>Thermofilaceae</taxon>
        <taxon>Infirmifilum</taxon>
    </lineage>
</organism>
<feature type="transmembrane region" description="Helical" evidence="1">
    <location>
        <begin position="20"/>
        <end position="44"/>
    </location>
</feature>
<sequence length="143" mass="15524">MTEAPSSLKPRERPLGVTILAVLGFLFSALAILSGIALMAFGLIGDMIFRKAPLPLLFPLVAGAVGLLMLVLGGITLVVSWGLWTGQSWAWWIEVILHALNALFSLAELPRGIISLVISALILYYLFKPHVKEYFGVKVSFST</sequence>
<reference evidence="2 3" key="1">
    <citation type="submission" date="2020-10" db="EMBL/GenBank/DDBJ databases">
        <title>Thermofilum lucidum 3507LT sp. nov. a novel member of Thermofilaceae family isolated from Chile hot spring, and proposal of description order Thermofilales.</title>
        <authorList>
            <person name="Zayulina K.S."/>
            <person name="Elcheninov A.G."/>
            <person name="Toshchakov S.V."/>
            <person name="Kublanov I.V."/>
        </authorList>
    </citation>
    <scope>NUCLEOTIDE SEQUENCE [LARGE SCALE GENOMIC DNA]</scope>
    <source>
        <strain evidence="2 3">3507LT</strain>
    </source>
</reference>